<proteinExistence type="predicted"/>
<dbReference type="InterPro" id="IPR029069">
    <property type="entry name" value="HotDog_dom_sf"/>
</dbReference>
<protein>
    <submittedName>
        <fullName evidence="3">Hydroxyphenylacetyl-CoA thioesterase PaaI</fullName>
    </submittedName>
</protein>
<dbReference type="InterPro" id="IPR003736">
    <property type="entry name" value="PAAI_dom"/>
</dbReference>
<evidence type="ECO:0000313" key="3">
    <source>
        <dbReference type="EMBL" id="NKI18648.1"/>
    </source>
</evidence>
<comment type="caution">
    <text evidence="3">The sequence shown here is derived from an EMBL/GenBank/DDBJ whole genome shotgun (WGS) entry which is preliminary data.</text>
</comment>
<dbReference type="InterPro" id="IPR006683">
    <property type="entry name" value="Thioestr_dom"/>
</dbReference>
<accession>A0ABX1GJR7</accession>
<dbReference type="Proteomes" id="UP000765845">
    <property type="component" value="Unassembled WGS sequence"/>
</dbReference>
<organism evidence="3 4">
    <name type="scientific">Spongiibacter thalassae</name>
    <dbReference type="NCBI Taxonomy" id="2721624"/>
    <lineage>
        <taxon>Bacteria</taxon>
        <taxon>Pseudomonadati</taxon>
        <taxon>Pseudomonadota</taxon>
        <taxon>Gammaproteobacteria</taxon>
        <taxon>Cellvibrionales</taxon>
        <taxon>Spongiibacteraceae</taxon>
        <taxon>Spongiibacter</taxon>
    </lineage>
</organism>
<keyword evidence="1" id="KW-0378">Hydrolase</keyword>
<name>A0ABX1GJR7_9GAMM</name>
<gene>
    <name evidence="3" type="primary">paaI</name>
    <name evidence="3" type="ORF">HCU74_14625</name>
</gene>
<dbReference type="InterPro" id="IPR052723">
    <property type="entry name" value="Acyl-CoA_thioesterase_PaaI"/>
</dbReference>
<dbReference type="Pfam" id="PF03061">
    <property type="entry name" value="4HBT"/>
    <property type="match status" value="1"/>
</dbReference>
<dbReference type="NCBIfam" id="TIGR02286">
    <property type="entry name" value="PaaD"/>
    <property type="match status" value="1"/>
</dbReference>
<dbReference type="InterPro" id="IPR011973">
    <property type="entry name" value="PaaD"/>
</dbReference>
<dbReference type="NCBIfam" id="TIGR00369">
    <property type="entry name" value="unchar_dom_1"/>
    <property type="match status" value="1"/>
</dbReference>
<dbReference type="SUPFAM" id="SSF54637">
    <property type="entry name" value="Thioesterase/thiol ester dehydrase-isomerase"/>
    <property type="match status" value="1"/>
</dbReference>
<dbReference type="PANTHER" id="PTHR42856:SF1">
    <property type="entry name" value="ACYL-COENZYME A THIOESTERASE PAAI"/>
    <property type="match status" value="1"/>
</dbReference>
<dbReference type="EMBL" id="JAAWWK010000005">
    <property type="protein sequence ID" value="NKI18648.1"/>
    <property type="molecule type" value="Genomic_DNA"/>
</dbReference>
<evidence type="ECO:0000259" key="2">
    <source>
        <dbReference type="Pfam" id="PF03061"/>
    </source>
</evidence>
<dbReference type="PANTHER" id="PTHR42856">
    <property type="entry name" value="ACYL-COENZYME A THIOESTERASE PAAI"/>
    <property type="match status" value="1"/>
</dbReference>
<dbReference type="RefSeq" id="WP_168451163.1">
    <property type="nucleotide sequence ID" value="NZ_JAAWWK010000005.1"/>
</dbReference>
<evidence type="ECO:0000256" key="1">
    <source>
        <dbReference type="ARBA" id="ARBA00022801"/>
    </source>
</evidence>
<dbReference type="Gene3D" id="3.10.129.10">
    <property type="entry name" value="Hotdog Thioesterase"/>
    <property type="match status" value="1"/>
</dbReference>
<reference evidence="3 4" key="1">
    <citation type="submission" date="2020-04" db="EMBL/GenBank/DDBJ databases">
        <authorList>
            <person name="Yoon J."/>
        </authorList>
    </citation>
    <scope>NUCLEOTIDE SEQUENCE [LARGE SCALE GENOMIC DNA]</scope>
    <source>
        <strain evidence="3 4">KMU-166</strain>
    </source>
</reference>
<evidence type="ECO:0000313" key="4">
    <source>
        <dbReference type="Proteomes" id="UP000765845"/>
    </source>
</evidence>
<keyword evidence="4" id="KW-1185">Reference proteome</keyword>
<feature type="domain" description="Thioesterase" evidence="2">
    <location>
        <begin position="55"/>
        <end position="129"/>
    </location>
</feature>
<dbReference type="CDD" id="cd03443">
    <property type="entry name" value="PaaI_thioesterase"/>
    <property type="match status" value="1"/>
</dbReference>
<sequence length="145" mass="15729">MTKVVLSPQTLAERCAEVLMARDQASRHLGMELVSVSPGKAEMKMLVKDYMVQGHGNCHGGYIFTLADTTFAFACNTYDAVSVAQGCNIEYVRPGKLDDTLTAKCAQLSRGKRTGVYDVTIENQDGELIALMRGKSYQVGASLLS</sequence>